<feature type="region of interest" description="Disordered" evidence="13">
    <location>
        <begin position="282"/>
        <end position="312"/>
    </location>
</feature>
<feature type="region of interest" description="Disordered" evidence="13">
    <location>
        <begin position="1"/>
        <end position="83"/>
    </location>
</feature>
<evidence type="ECO:0000259" key="14">
    <source>
        <dbReference type="PROSITE" id="PS51800"/>
    </source>
</evidence>
<evidence type="ECO:0000256" key="12">
    <source>
        <dbReference type="RuleBase" id="RU367103"/>
    </source>
</evidence>
<dbReference type="EMBL" id="GL832956">
    <property type="protein sequence ID" value="EGD76174.1"/>
    <property type="molecule type" value="Genomic_DNA"/>
</dbReference>
<keyword evidence="3 12" id="KW-0808">Transferase</keyword>
<evidence type="ECO:0000256" key="13">
    <source>
        <dbReference type="SAM" id="MobiDB-lite"/>
    </source>
</evidence>
<feature type="region of interest" description="Disordered" evidence="13">
    <location>
        <begin position="133"/>
        <end position="152"/>
    </location>
</feature>
<dbReference type="InParanoid" id="F2TXR5"/>
<dbReference type="RefSeq" id="XP_004998349.1">
    <property type="nucleotide sequence ID" value="XM_004998292.1"/>
</dbReference>
<dbReference type="OMA" id="ACKIWIN"/>
<evidence type="ECO:0000256" key="7">
    <source>
        <dbReference type="ARBA" id="ARBA00022771"/>
    </source>
</evidence>
<dbReference type="PANTHER" id="PTHR12998:SF0">
    <property type="entry name" value="TRNA:M(4)X MODIFICATION ENZYME TRM13 HOMOLOG"/>
    <property type="match status" value="1"/>
</dbReference>
<evidence type="ECO:0000256" key="1">
    <source>
        <dbReference type="ARBA" id="ARBA00005265"/>
    </source>
</evidence>
<dbReference type="InterPro" id="IPR007871">
    <property type="entry name" value="Methyltransferase_TRM13"/>
</dbReference>
<evidence type="ECO:0000256" key="4">
    <source>
        <dbReference type="ARBA" id="ARBA00022691"/>
    </source>
</evidence>
<dbReference type="GeneID" id="16078944"/>
<keyword evidence="6 12" id="KW-0479">Metal-binding</keyword>
<feature type="domain" description="CHHC U11-48K-type" evidence="14">
    <location>
        <begin position="117"/>
        <end position="144"/>
    </location>
</feature>
<keyword evidence="2 12" id="KW-0489">Methyltransferase</keyword>
<comment type="catalytic activity">
    <reaction evidence="10 12">
        <text>cytidine(4) in tRNA(Gly)(GCC) + S-adenosyl-L-methionine = 2'-O-methylcytidine(4) in tRNA(Gly)(GCC) + S-adenosyl-L-homocysteine + H(+)</text>
        <dbReference type="Rhea" id="RHEA:43192"/>
        <dbReference type="Rhea" id="RHEA-COMP:10399"/>
        <dbReference type="Rhea" id="RHEA-COMP:10400"/>
        <dbReference type="ChEBI" id="CHEBI:15378"/>
        <dbReference type="ChEBI" id="CHEBI:57856"/>
        <dbReference type="ChEBI" id="CHEBI:59789"/>
        <dbReference type="ChEBI" id="CHEBI:74495"/>
        <dbReference type="ChEBI" id="CHEBI:82748"/>
        <dbReference type="EC" id="2.1.1.225"/>
    </reaction>
</comment>
<evidence type="ECO:0000256" key="9">
    <source>
        <dbReference type="ARBA" id="ARBA00048165"/>
    </source>
</evidence>
<feature type="compositionally biased region" description="Low complexity" evidence="13">
    <location>
        <begin position="494"/>
        <end position="503"/>
    </location>
</feature>
<dbReference type="PROSITE" id="PS51800">
    <property type="entry name" value="ZF_CHHC_U11_48K"/>
    <property type="match status" value="1"/>
</dbReference>
<feature type="compositionally biased region" description="Polar residues" evidence="13">
    <location>
        <begin position="165"/>
        <end position="178"/>
    </location>
</feature>
<comment type="catalytic activity">
    <reaction evidence="11 12">
        <text>adenosine(4) in tRNA(His) + S-adenosyl-L-methionine = 2'-O-methyladenosine(4) in tRNA(His) + S-adenosyl-L-homocysteine + H(+)</text>
        <dbReference type="Rhea" id="RHEA:43196"/>
        <dbReference type="Rhea" id="RHEA-COMP:10401"/>
        <dbReference type="Rhea" id="RHEA-COMP:10402"/>
        <dbReference type="ChEBI" id="CHEBI:15378"/>
        <dbReference type="ChEBI" id="CHEBI:57856"/>
        <dbReference type="ChEBI" id="CHEBI:59789"/>
        <dbReference type="ChEBI" id="CHEBI:74411"/>
        <dbReference type="ChEBI" id="CHEBI:74477"/>
        <dbReference type="EC" id="2.1.1.225"/>
    </reaction>
</comment>
<feature type="compositionally biased region" description="Polar residues" evidence="13">
    <location>
        <begin position="189"/>
        <end position="198"/>
    </location>
</feature>
<evidence type="ECO:0000256" key="3">
    <source>
        <dbReference type="ARBA" id="ARBA00022679"/>
    </source>
</evidence>
<dbReference type="FunCoup" id="F2TXR5">
    <property type="interactions" value="1044"/>
</dbReference>
<feature type="compositionally biased region" description="Acidic residues" evidence="13">
    <location>
        <begin position="505"/>
        <end position="514"/>
    </location>
</feature>
<dbReference type="GO" id="GO:0008270">
    <property type="term" value="F:zinc ion binding"/>
    <property type="evidence" value="ECO:0007669"/>
    <property type="project" value="UniProtKB-KW"/>
</dbReference>
<keyword evidence="5 12" id="KW-0819">tRNA processing</keyword>
<feature type="region of interest" description="Disordered" evidence="13">
    <location>
        <begin position="487"/>
        <end position="527"/>
    </location>
</feature>
<dbReference type="Proteomes" id="UP000007799">
    <property type="component" value="Unassembled WGS sequence"/>
</dbReference>
<evidence type="ECO:0000256" key="10">
    <source>
        <dbReference type="ARBA" id="ARBA00048635"/>
    </source>
</evidence>
<dbReference type="InterPro" id="IPR022776">
    <property type="entry name" value="TRM13/UPF0224_CHHC_Znf_dom"/>
</dbReference>
<keyword evidence="8 12" id="KW-0862">Zinc</keyword>
<evidence type="ECO:0000313" key="16">
    <source>
        <dbReference type="Proteomes" id="UP000007799"/>
    </source>
</evidence>
<dbReference type="InterPro" id="IPR021721">
    <property type="entry name" value="Znf_CCCH-type_TRM13"/>
</dbReference>
<dbReference type="EC" id="2.1.1.225" evidence="12"/>
<feature type="region of interest" description="Disordered" evidence="13">
    <location>
        <begin position="165"/>
        <end position="205"/>
    </location>
</feature>
<dbReference type="PANTHER" id="PTHR12998">
    <property type="entry name" value="TRNA:M(4)X MODIFICATION ENZYME TRM13 HOMOLOG"/>
    <property type="match status" value="1"/>
</dbReference>
<dbReference type="Pfam" id="PF11722">
    <property type="entry name" value="zf-TRM13_CCCH"/>
    <property type="match status" value="1"/>
</dbReference>
<feature type="non-terminal residue" evidence="15">
    <location>
        <position position="1"/>
    </location>
</feature>
<keyword evidence="7 12" id="KW-0863">Zinc-finger</keyword>
<feature type="compositionally biased region" description="Low complexity" evidence="13">
    <location>
        <begin position="286"/>
        <end position="297"/>
    </location>
</feature>
<dbReference type="STRING" id="946362.F2TXR5"/>
<feature type="compositionally biased region" description="Low complexity" evidence="13">
    <location>
        <begin position="179"/>
        <end position="188"/>
    </location>
</feature>
<dbReference type="OrthoDB" id="258806at2759"/>
<evidence type="ECO:0000256" key="8">
    <source>
        <dbReference type="ARBA" id="ARBA00022833"/>
    </source>
</evidence>
<dbReference type="KEGG" id="sre:PTSG_00880"/>
<comment type="function">
    <text evidence="12">tRNA methylase which 2'-O-methylates cytidine(4) in tRNA(Pro) and tRNA(Gly)(GCC), and adenosine(4) in tRNA(His).</text>
</comment>
<protein>
    <recommendedName>
        <fullName evidence="12">tRNA:m(4)X modification enzyme TRM13</fullName>
        <ecNumber evidence="12">2.1.1.225</ecNumber>
    </recommendedName>
</protein>
<dbReference type="GO" id="GO:0030488">
    <property type="term" value="P:tRNA methylation"/>
    <property type="evidence" value="ECO:0007669"/>
    <property type="project" value="InterPro"/>
</dbReference>
<evidence type="ECO:0000313" key="15">
    <source>
        <dbReference type="EMBL" id="EGD76174.1"/>
    </source>
</evidence>
<keyword evidence="4 12" id="KW-0949">S-adenosyl-L-methionine</keyword>
<dbReference type="GO" id="GO:0106050">
    <property type="term" value="F:tRNA 2'-O-methyltransferase activity"/>
    <property type="evidence" value="ECO:0007669"/>
    <property type="project" value="UniProtKB-UniRule"/>
</dbReference>
<evidence type="ECO:0000256" key="11">
    <source>
        <dbReference type="ARBA" id="ARBA00049393"/>
    </source>
</evidence>
<gene>
    <name evidence="15" type="ORF">PTSG_00880</name>
</gene>
<dbReference type="InterPro" id="IPR039044">
    <property type="entry name" value="Trm13"/>
</dbReference>
<evidence type="ECO:0000256" key="2">
    <source>
        <dbReference type="ARBA" id="ARBA00022603"/>
    </source>
</evidence>
<evidence type="ECO:0000256" key="5">
    <source>
        <dbReference type="ARBA" id="ARBA00022694"/>
    </source>
</evidence>
<dbReference type="AlphaFoldDB" id="F2TXR5"/>
<dbReference type="Pfam" id="PF05253">
    <property type="entry name" value="zf-U11-48K"/>
    <property type="match status" value="1"/>
</dbReference>
<proteinExistence type="inferred from homology"/>
<comment type="catalytic activity">
    <reaction evidence="9 12">
        <text>cytidine(4) in tRNA(Pro) + S-adenosyl-L-methionine = 2'-O-methylcytidine(4) in tRNA(Pro) + S-adenosyl-L-homocysteine + H(+)</text>
        <dbReference type="Rhea" id="RHEA:32767"/>
        <dbReference type="Rhea" id="RHEA-COMP:10397"/>
        <dbReference type="Rhea" id="RHEA-COMP:10398"/>
        <dbReference type="ChEBI" id="CHEBI:15378"/>
        <dbReference type="ChEBI" id="CHEBI:57856"/>
        <dbReference type="ChEBI" id="CHEBI:59789"/>
        <dbReference type="ChEBI" id="CHEBI:74495"/>
        <dbReference type="ChEBI" id="CHEBI:82748"/>
        <dbReference type="EC" id="2.1.1.225"/>
    </reaction>
</comment>
<comment type="similarity">
    <text evidence="1 12">Belongs to the methyltransferase TRM13 family.</text>
</comment>
<accession>F2TXR5</accession>
<sequence length="595" mass="66103">MAEPKRSKVVVADDAAEAPQPSSLTTCGGGGDDDDGVNKAHQPAQEKQGQPLLQGKRQHKKKLKKGDQKLADSKAVPTRNPDPAKCDLFLPKKKRFCRLTKFKDYNRCAEHLTEARRIPCPYDPTHTVFEHQKEKHMKKCPRRPRPKPRWWAPGINSSLLCATQEQMGKSTDSNLPSNQQQQQQQQQQGASSCSSTQACGDRGHPDAIRVLGDISTPELQRTLAKLEEAFTAHVPELEMHAEDDPELRRIVNEHALQQHADDTAAFKHLEQHARIVGNMRRHGLVPSSSSSAPSPSGSSGGDKVNGDGSTNDGDGEPTVCFVEFGAGKAKLLHALRLALGWNTPAAYLAVERQSGMKSKADKFLRAKPSPAVKFERITMDINDLDMSKAPLVDGRDVVAASKHLCGCATDLSLRCLLNLEHKMPGSVRGTCIALCCHDKCTWDLYCNQEFFTETLKWTRREFSIIRIVSSWGTLDPDEDIEAMKERRRRKREQAAMAAALHSADNADDDNDDDDGHDHGDGDGAADNAARHNQQLGLDRKQHVKYGQMAKRLIDWGRVLFLRQHGLNATLERFVEASVTPENVLLLAWRMHQHNA</sequence>
<keyword evidence="16" id="KW-1185">Reference proteome</keyword>
<feature type="compositionally biased region" description="Basic residues" evidence="13">
    <location>
        <begin position="134"/>
        <end position="148"/>
    </location>
</feature>
<evidence type="ECO:0000256" key="6">
    <source>
        <dbReference type="ARBA" id="ARBA00022723"/>
    </source>
</evidence>
<name>F2TXR5_SALR5</name>
<reference evidence="15" key="1">
    <citation type="submission" date="2009-08" db="EMBL/GenBank/DDBJ databases">
        <title>Annotation of Salpingoeca rosetta.</title>
        <authorList>
            <consortium name="The Broad Institute Genome Sequencing Platform"/>
            <person name="Russ C."/>
            <person name="Cuomo C."/>
            <person name="Burger G."/>
            <person name="Gray M.W."/>
            <person name="Holland P.W.H."/>
            <person name="King N."/>
            <person name="Lang F.B.F."/>
            <person name="Roger A.J."/>
            <person name="Ruiz-Trillo I."/>
            <person name="Young S.K."/>
            <person name="Zeng Q."/>
            <person name="Gargeya S."/>
            <person name="Alvarado L."/>
            <person name="Berlin A."/>
            <person name="Chapman S.B."/>
            <person name="Chen Z."/>
            <person name="Freedman E."/>
            <person name="Gellesch M."/>
            <person name="Goldberg J."/>
            <person name="Griggs A."/>
            <person name="Gujja S."/>
            <person name="Heilman E."/>
            <person name="Heiman D."/>
            <person name="Howarth C."/>
            <person name="Mehta T."/>
            <person name="Neiman D."/>
            <person name="Pearson M."/>
            <person name="Roberts A."/>
            <person name="Saif S."/>
            <person name="Shea T."/>
            <person name="Shenoy N."/>
            <person name="Sisk P."/>
            <person name="Stolte C."/>
            <person name="Sykes S."/>
            <person name="White J."/>
            <person name="Yandava C."/>
            <person name="Haas B."/>
            <person name="Nusbaum C."/>
            <person name="Birren B."/>
        </authorList>
    </citation>
    <scope>NUCLEOTIDE SEQUENCE [LARGE SCALE GENOMIC DNA]</scope>
    <source>
        <strain evidence="15">ATCC 50818</strain>
    </source>
</reference>
<dbReference type="Pfam" id="PF05206">
    <property type="entry name" value="TRM13"/>
    <property type="match status" value="1"/>
</dbReference>
<dbReference type="eggNOG" id="KOG2811">
    <property type="taxonomic scope" value="Eukaryota"/>
</dbReference>
<organism evidence="16">
    <name type="scientific">Salpingoeca rosetta (strain ATCC 50818 / BSB-021)</name>
    <dbReference type="NCBI Taxonomy" id="946362"/>
    <lineage>
        <taxon>Eukaryota</taxon>
        <taxon>Choanoflagellata</taxon>
        <taxon>Craspedida</taxon>
        <taxon>Salpingoecidae</taxon>
        <taxon>Salpingoeca</taxon>
    </lineage>
</organism>